<dbReference type="PANTHER" id="PTHR10039">
    <property type="entry name" value="AMELOGENIN"/>
    <property type="match status" value="1"/>
</dbReference>
<dbReference type="Pfam" id="PF25053">
    <property type="entry name" value="DUF7791"/>
    <property type="match status" value="1"/>
</dbReference>
<evidence type="ECO:0000256" key="1">
    <source>
        <dbReference type="SAM" id="MobiDB-lite"/>
    </source>
</evidence>
<dbReference type="PANTHER" id="PTHR10039:SF5">
    <property type="entry name" value="NACHT DOMAIN-CONTAINING PROTEIN"/>
    <property type="match status" value="1"/>
</dbReference>
<dbReference type="EMBL" id="JAWRVE010000050">
    <property type="protein sequence ID" value="KAL1867519.1"/>
    <property type="molecule type" value="Genomic_DNA"/>
</dbReference>
<evidence type="ECO:0000313" key="4">
    <source>
        <dbReference type="Proteomes" id="UP001583177"/>
    </source>
</evidence>
<dbReference type="InterPro" id="IPR056693">
    <property type="entry name" value="DUF7791"/>
</dbReference>
<name>A0ABR3WV21_9PEZI</name>
<evidence type="ECO:0000259" key="2">
    <source>
        <dbReference type="Pfam" id="PF25053"/>
    </source>
</evidence>
<protein>
    <recommendedName>
        <fullName evidence="2">DUF7791 domain-containing protein</fullName>
    </recommendedName>
</protein>
<proteinExistence type="predicted"/>
<reference evidence="3 4" key="1">
    <citation type="journal article" date="2024" name="IMA Fungus">
        <title>IMA Genome - F19 : A genome assembly and annotation guide to empower mycologists, including annotated draft genome sequences of Ceratocystis pirilliformis, Diaporthe australafricana, Fusarium ophioides, Paecilomyces lecythidis, and Sporothrix stenoceras.</title>
        <authorList>
            <person name="Aylward J."/>
            <person name="Wilson A.M."/>
            <person name="Visagie C.M."/>
            <person name="Spraker J."/>
            <person name="Barnes I."/>
            <person name="Buitendag C."/>
            <person name="Ceriani C."/>
            <person name="Del Mar Angel L."/>
            <person name="du Plessis D."/>
            <person name="Fuchs T."/>
            <person name="Gasser K."/>
            <person name="Kramer D."/>
            <person name="Li W."/>
            <person name="Munsamy K."/>
            <person name="Piso A."/>
            <person name="Price J.L."/>
            <person name="Sonnekus B."/>
            <person name="Thomas C."/>
            <person name="van der Nest A."/>
            <person name="van Dijk A."/>
            <person name="van Heerden A."/>
            <person name="van Vuuren N."/>
            <person name="Yilmaz N."/>
            <person name="Duong T.A."/>
            <person name="van der Merwe N.A."/>
            <person name="Wingfield M.J."/>
            <person name="Wingfield B.D."/>
        </authorList>
    </citation>
    <scope>NUCLEOTIDE SEQUENCE [LARGE SCALE GENOMIC DNA]</scope>
    <source>
        <strain evidence="3 4">CMW 18300</strain>
    </source>
</reference>
<dbReference type="Proteomes" id="UP001583177">
    <property type="component" value="Unassembled WGS sequence"/>
</dbReference>
<accession>A0ABR3WV21</accession>
<feature type="region of interest" description="Disordered" evidence="1">
    <location>
        <begin position="613"/>
        <end position="642"/>
    </location>
</feature>
<sequence length="642" mass="73857">MDPLTAFGLASNVLSFVSFTSKLIKTSVEVYRSGSDHPAAALCVEQVYSDLTDLNNRLILTCEHSITDEDAVPKVPVDEAKNSAIAVKRLAATCRRDCDELLRVTERLQLKHGGSSRRKWESFRIALRKLWTQKAIDDIEDRLLKTQVTLTFHICNLTALNEALRRITENNADYEVNFCLFIDGLDEFEGDHHDHFQLCQTMCKLSASRHIKICLSSRPWNVFKEAFESMPKIYIHDLTQNDIRRYATSRLRAHPQWADICASTPLGGEWFIKEIADRCSGVFLWAFLVTNLLREGMTNRDQFPDLRRRLESFPRELGDFFKQILDSVEPLYHAKMATMLHIALAAKVPLHMVIYDYHDLEHDDEDYWRQSPMLPLSLDEYEKIYSRMTYHLNSRTRGLLELQSFHVHFLHRTVKDYLSTQPLSGILRQKIPQYLGRKFIPELSILRAYAALVKRTTPEVVIRNSWASYSSPANGSILDDIPPGIPVLTRHLMPYAAQLDSQRPRDSRLDYILDGMDSSIQCMLSKARMSAKATIHRAWNTKLFFRENLIEWGVCNYVFGKEMEDPVCSSKTQEAEFYRKRMKAAIEKAQTKQTRFNGSGTVILRVSPLKKGMTGGSSYISGGKRVRPKDMTDSQVRLSKKR</sequence>
<organism evidence="3 4">
    <name type="scientific">Diaporthe australafricana</name>
    <dbReference type="NCBI Taxonomy" id="127596"/>
    <lineage>
        <taxon>Eukaryota</taxon>
        <taxon>Fungi</taxon>
        <taxon>Dikarya</taxon>
        <taxon>Ascomycota</taxon>
        <taxon>Pezizomycotina</taxon>
        <taxon>Sordariomycetes</taxon>
        <taxon>Sordariomycetidae</taxon>
        <taxon>Diaporthales</taxon>
        <taxon>Diaporthaceae</taxon>
        <taxon>Diaporthe</taxon>
    </lineage>
</organism>
<keyword evidence="4" id="KW-1185">Reference proteome</keyword>
<dbReference type="InterPro" id="IPR027417">
    <property type="entry name" value="P-loop_NTPase"/>
</dbReference>
<dbReference type="SUPFAM" id="SSF52540">
    <property type="entry name" value="P-loop containing nucleoside triphosphate hydrolases"/>
    <property type="match status" value="1"/>
</dbReference>
<evidence type="ECO:0000313" key="3">
    <source>
        <dbReference type="EMBL" id="KAL1867519.1"/>
    </source>
</evidence>
<gene>
    <name evidence="3" type="ORF">Daus18300_006363</name>
</gene>
<feature type="domain" description="DUF7791" evidence="2">
    <location>
        <begin position="327"/>
        <end position="456"/>
    </location>
</feature>
<comment type="caution">
    <text evidence="3">The sequence shown here is derived from an EMBL/GenBank/DDBJ whole genome shotgun (WGS) entry which is preliminary data.</text>
</comment>
<feature type="compositionally biased region" description="Polar residues" evidence="1">
    <location>
        <begin position="633"/>
        <end position="642"/>
    </location>
</feature>